<dbReference type="OMA" id="PCLHEAK"/>
<dbReference type="SUPFAM" id="SSF56436">
    <property type="entry name" value="C-type lectin-like"/>
    <property type="match status" value="1"/>
</dbReference>
<dbReference type="InterPro" id="IPR016187">
    <property type="entry name" value="CTDL_fold"/>
</dbReference>
<dbReference type="InterPro" id="IPR050111">
    <property type="entry name" value="C-type_lectin/snaclec_domain"/>
</dbReference>
<dbReference type="InterPro" id="IPR016186">
    <property type="entry name" value="C-type_lectin-like/link_sf"/>
</dbReference>
<evidence type="ECO:0000313" key="4">
    <source>
        <dbReference type="Proteomes" id="UP000594220"/>
    </source>
</evidence>
<dbReference type="GeneTree" id="ENSGT01040000240999"/>
<organism evidence="3 4">
    <name type="scientific">Crocodylus porosus</name>
    <name type="common">Saltwater crocodile</name>
    <name type="synonym">Estuarine crocodile</name>
    <dbReference type="NCBI Taxonomy" id="8502"/>
    <lineage>
        <taxon>Eukaryota</taxon>
        <taxon>Metazoa</taxon>
        <taxon>Chordata</taxon>
        <taxon>Craniata</taxon>
        <taxon>Vertebrata</taxon>
        <taxon>Euteleostomi</taxon>
        <taxon>Archelosauria</taxon>
        <taxon>Archosauria</taxon>
        <taxon>Crocodylia</taxon>
        <taxon>Longirostres</taxon>
        <taxon>Crocodylidae</taxon>
        <taxon>Crocodylus</taxon>
    </lineage>
</organism>
<name>A0A7M4E4X7_CROPO</name>
<accession>A0A7M4E4X7</accession>
<dbReference type="Ensembl" id="ENSCPRT00005004928.1">
    <property type="protein sequence ID" value="ENSCPRP00005004195.1"/>
    <property type="gene ID" value="ENSCPRG00005003087.1"/>
</dbReference>
<dbReference type="PROSITE" id="PS50041">
    <property type="entry name" value="C_TYPE_LECTIN_2"/>
    <property type="match status" value="1"/>
</dbReference>
<keyword evidence="1" id="KW-0732">Signal</keyword>
<evidence type="ECO:0000313" key="3">
    <source>
        <dbReference type="Ensembl" id="ENSCPRP00005004195.1"/>
    </source>
</evidence>
<dbReference type="AlphaFoldDB" id="A0A7M4E4X7"/>
<feature type="chain" id="PRO_5029910393" description="C-type lectin domain-containing protein" evidence="1">
    <location>
        <begin position="20"/>
        <end position="131"/>
    </location>
</feature>
<dbReference type="Gene3D" id="3.10.100.10">
    <property type="entry name" value="Mannose-Binding Protein A, subunit A"/>
    <property type="match status" value="1"/>
</dbReference>
<dbReference type="Proteomes" id="UP000594220">
    <property type="component" value="Unplaced"/>
</dbReference>
<feature type="domain" description="C-type lectin" evidence="2">
    <location>
        <begin position="32"/>
        <end position="93"/>
    </location>
</feature>
<reference evidence="3" key="2">
    <citation type="submission" date="2025-09" db="UniProtKB">
        <authorList>
            <consortium name="Ensembl"/>
        </authorList>
    </citation>
    <scope>IDENTIFICATION</scope>
</reference>
<feature type="signal peptide" evidence="1">
    <location>
        <begin position="1"/>
        <end position="19"/>
    </location>
</feature>
<evidence type="ECO:0000259" key="2">
    <source>
        <dbReference type="PROSITE" id="PS50041"/>
    </source>
</evidence>
<dbReference type="InterPro" id="IPR001304">
    <property type="entry name" value="C-type_lectin-like"/>
</dbReference>
<protein>
    <recommendedName>
        <fullName evidence="2">C-type lectin domain-containing protein</fullName>
    </recommendedName>
</protein>
<sequence length="131" mass="14645">MLLLETVVLLLLLSCPGLGKQLFSCLPGWYYSKTSCFRYFQSQRSWADAEAYCQSLKEGAHLPCLHEAKDLQYIAQTISYYQQTRPVWIGLNDSQKVCDNLRLLLGLWGVQEGGLMYLLCSAVPGGGFTGP</sequence>
<dbReference type="PANTHER" id="PTHR22803">
    <property type="entry name" value="MANNOSE, PHOSPHOLIPASE, LECTIN RECEPTOR RELATED"/>
    <property type="match status" value="1"/>
</dbReference>
<dbReference type="Pfam" id="PF00059">
    <property type="entry name" value="Lectin_C"/>
    <property type="match status" value="1"/>
</dbReference>
<evidence type="ECO:0000256" key="1">
    <source>
        <dbReference type="SAM" id="SignalP"/>
    </source>
</evidence>
<keyword evidence="4" id="KW-1185">Reference proteome</keyword>
<proteinExistence type="predicted"/>
<reference evidence="3" key="1">
    <citation type="submission" date="2025-08" db="UniProtKB">
        <authorList>
            <consortium name="Ensembl"/>
        </authorList>
    </citation>
    <scope>IDENTIFICATION</scope>
</reference>